<gene>
    <name evidence="4" type="ORF">HGG79_06325</name>
</gene>
<dbReference type="PANTHER" id="PTHR39082:SF1">
    <property type="entry name" value="SCAVENGER RECEPTOR CLASS A MEMBER 3"/>
    <property type="match status" value="1"/>
</dbReference>
<dbReference type="Pfam" id="PF24481">
    <property type="entry name" value="CT398_CC"/>
    <property type="match status" value="1"/>
</dbReference>
<feature type="coiled-coil region" evidence="1">
    <location>
        <begin position="54"/>
        <end position="173"/>
    </location>
</feature>
<dbReference type="Proteomes" id="UP000563151">
    <property type="component" value="Unassembled WGS sequence"/>
</dbReference>
<evidence type="ECO:0000313" key="5">
    <source>
        <dbReference type="Proteomes" id="UP000563151"/>
    </source>
</evidence>
<accession>A0A923E6P7</accession>
<keyword evidence="1" id="KW-0175">Coiled coil</keyword>
<dbReference type="AlphaFoldDB" id="A0A923E6P7"/>
<comment type="caution">
    <text evidence="4">The sequence shown here is derived from an EMBL/GenBank/DDBJ whole genome shotgun (WGS) entry which is preliminary data.</text>
</comment>
<dbReference type="EMBL" id="JAAZWO010000005">
    <property type="protein sequence ID" value="MBC2397393.1"/>
    <property type="molecule type" value="Genomic_DNA"/>
</dbReference>
<evidence type="ECO:0000259" key="2">
    <source>
        <dbReference type="Pfam" id="PF02591"/>
    </source>
</evidence>
<feature type="domain" description="C4-type zinc ribbon" evidence="2">
    <location>
        <begin position="200"/>
        <end position="232"/>
    </location>
</feature>
<reference evidence="4 5" key="1">
    <citation type="submission" date="2020-04" db="EMBL/GenBank/DDBJ databases">
        <title>Genomic insights into acetone-butanol-ethanol (ABE) fermentation by sequencing solventogenic clostridia strains.</title>
        <authorList>
            <person name="Brown S."/>
        </authorList>
    </citation>
    <scope>NUCLEOTIDE SEQUENCE [LARGE SCALE GENOMIC DNA]</scope>
    <source>
        <strain evidence="4 5">DJ011</strain>
    </source>
</reference>
<evidence type="ECO:0000313" key="4">
    <source>
        <dbReference type="EMBL" id="MBC2397393.1"/>
    </source>
</evidence>
<name>A0A923E6P7_CLOTT</name>
<dbReference type="RefSeq" id="WP_035144424.1">
    <property type="nucleotide sequence ID" value="NZ_JAAZWO010000005.1"/>
</dbReference>
<dbReference type="InterPro" id="IPR003743">
    <property type="entry name" value="Zf-RING_7"/>
</dbReference>
<dbReference type="PANTHER" id="PTHR39082">
    <property type="entry name" value="PHOSPHOLIPASE C-BETA-2-RELATED"/>
    <property type="match status" value="1"/>
</dbReference>
<sequence>MKNVELLLKLQESYNKMDESYKIFNDKSYIRLLSSMKKEFDKLKIDYMRNKNQLEDTNRRYNLINKDMESIKNEIKEGEYKLYNECGSDLKMINTLEKELENKNNKLKDMEKESLNLLEKEEELEKREKELKTVLTKIKNEFNDYKRKMNNIMEEAKKEFEIYKEEIEKIRNEISPDILEEFDYIKTQKKIAVSALEKDVCTGCKVKVSSMTLSGLKRGEDIVHCDNCGRILCLISKKNE</sequence>
<evidence type="ECO:0008006" key="6">
    <source>
        <dbReference type="Google" id="ProtNLM"/>
    </source>
</evidence>
<dbReference type="Gene3D" id="1.10.287.1490">
    <property type="match status" value="1"/>
</dbReference>
<organism evidence="4 5">
    <name type="scientific">Clostridium tetanomorphum</name>
    <dbReference type="NCBI Taxonomy" id="1553"/>
    <lineage>
        <taxon>Bacteria</taxon>
        <taxon>Bacillati</taxon>
        <taxon>Bacillota</taxon>
        <taxon>Clostridia</taxon>
        <taxon>Eubacteriales</taxon>
        <taxon>Clostridiaceae</taxon>
        <taxon>Clostridium</taxon>
    </lineage>
</organism>
<proteinExistence type="predicted"/>
<evidence type="ECO:0000259" key="3">
    <source>
        <dbReference type="Pfam" id="PF24481"/>
    </source>
</evidence>
<keyword evidence="5" id="KW-1185">Reference proteome</keyword>
<feature type="domain" description="CT398-like coiled coil hairpin" evidence="3">
    <location>
        <begin position="34"/>
        <end position="189"/>
    </location>
</feature>
<dbReference type="InterPro" id="IPR052376">
    <property type="entry name" value="Oxidative_Scav/Glycosyltrans"/>
</dbReference>
<dbReference type="Pfam" id="PF02591">
    <property type="entry name" value="Zn_ribbon_9"/>
    <property type="match status" value="1"/>
</dbReference>
<evidence type="ECO:0000256" key="1">
    <source>
        <dbReference type="SAM" id="Coils"/>
    </source>
</evidence>
<dbReference type="InterPro" id="IPR056003">
    <property type="entry name" value="CT398_CC_hairpin"/>
</dbReference>
<protein>
    <recommendedName>
        <fullName evidence="6">C4-type zinc ribbon domain-containing protein</fullName>
    </recommendedName>
</protein>